<dbReference type="InterPro" id="IPR009210">
    <property type="entry name" value="ASCC1"/>
</dbReference>
<dbReference type="Gene3D" id="3.90.1140.10">
    <property type="entry name" value="Cyclic phosphodiesterase"/>
    <property type="match status" value="1"/>
</dbReference>
<dbReference type="GO" id="GO:0006355">
    <property type="term" value="P:regulation of DNA-templated transcription"/>
    <property type="evidence" value="ECO:0007669"/>
    <property type="project" value="TreeGrafter"/>
</dbReference>
<dbReference type="GO" id="GO:0005634">
    <property type="term" value="C:nucleus"/>
    <property type="evidence" value="ECO:0007669"/>
    <property type="project" value="TreeGrafter"/>
</dbReference>
<dbReference type="GO" id="GO:0006307">
    <property type="term" value="P:DNA alkylation repair"/>
    <property type="evidence" value="ECO:0007669"/>
    <property type="project" value="InterPro"/>
</dbReference>
<evidence type="ECO:0000313" key="2">
    <source>
        <dbReference type="EMBL" id="KAK0740566.1"/>
    </source>
</evidence>
<reference evidence="2" key="1">
    <citation type="submission" date="2023-06" db="EMBL/GenBank/DDBJ databases">
        <title>Genome-scale phylogeny and comparative genomics of the fungal order Sordariales.</title>
        <authorList>
            <consortium name="Lawrence Berkeley National Laboratory"/>
            <person name="Hensen N."/>
            <person name="Bonometti L."/>
            <person name="Westerberg I."/>
            <person name="Brannstrom I.O."/>
            <person name="Guillou S."/>
            <person name="Cros-Aarteil S."/>
            <person name="Calhoun S."/>
            <person name="Haridas S."/>
            <person name="Kuo A."/>
            <person name="Mondo S."/>
            <person name="Pangilinan J."/>
            <person name="Riley R."/>
            <person name="LaButti K."/>
            <person name="Andreopoulos B."/>
            <person name="Lipzen A."/>
            <person name="Chen C."/>
            <person name="Yanf M."/>
            <person name="Daum C."/>
            <person name="Ng V."/>
            <person name="Clum A."/>
            <person name="Steindorff A."/>
            <person name="Ohm R."/>
            <person name="Martin F."/>
            <person name="Silar P."/>
            <person name="Natvig D."/>
            <person name="Lalanne C."/>
            <person name="Gautier V."/>
            <person name="Ament-velasquez S.L."/>
            <person name="Kruys A."/>
            <person name="Hutchinson M.I."/>
            <person name="Powell A.J."/>
            <person name="Barry K."/>
            <person name="Miller A.N."/>
            <person name="Grigoriev I.V."/>
            <person name="Debuchy R."/>
            <person name="Gladieux P."/>
            <person name="Thoren M.H."/>
            <person name="Johannesson H."/>
        </authorList>
    </citation>
    <scope>NUCLEOTIDE SEQUENCE</scope>
    <source>
        <strain evidence="2">SMH3187-1</strain>
    </source>
</reference>
<accession>A0AA40JZF0</accession>
<organism evidence="2 3">
    <name type="scientific">Schizothecium vesticola</name>
    <dbReference type="NCBI Taxonomy" id="314040"/>
    <lineage>
        <taxon>Eukaryota</taxon>
        <taxon>Fungi</taxon>
        <taxon>Dikarya</taxon>
        <taxon>Ascomycota</taxon>
        <taxon>Pezizomycotina</taxon>
        <taxon>Sordariomycetes</taxon>
        <taxon>Sordariomycetidae</taxon>
        <taxon>Sordariales</taxon>
        <taxon>Schizotheciaceae</taxon>
        <taxon>Schizothecium</taxon>
    </lineage>
</organism>
<evidence type="ECO:0000256" key="1">
    <source>
        <dbReference type="SAM" id="Coils"/>
    </source>
</evidence>
<comment type="caution">
    <text evidence="2">The sequence shown here is derived from an EMBL/GenBank/DDBJ whole genome shotgun (WGS) entry which is preliminary data.</text>
</comment>
<dbReference type="AlphaFoldDB" id="A0AA40JZF0"/>
<protein>
    <submittedName>
        <fullName evidence="2">Uncharacterized protein</fullName>
    </submittedName>
</protein>
<keyword evidence="3" id="KW-1185">Reference proteome</keyword>
<keyword evidence="1" id="KW-0175">Coiled coil</keyword>
<sequence>MPPKPPPLTHFLAIPLLTSASRPHLAAKLAAFRADPAVRDAIPPDAIRPLGTLHLTLGVFSFPPAAASAEGGEEEPGPQRLARACELLKTLPLRDIWRAAGRVAAGRPAGEERADEEDTPVGVTLRGLRSMTPGREEASGVLYAPVEDVHTLLAKDSRIAALERELALAESEFARELDARARSETALRAQVQGLKAWVSASTRATPGAEAATDEEVGMRVAGVGNEVQTADEELMRRWRAQTMGILRRASGRDSAMLRETERVTAEVVATVNGILEEMTVPPIPPSEARDQGLAVVVAAAVDLARLLAVQRAQFTVVFPELLPYQRTVTAEDLLLAGNGSAGGETKN</sequence>
<evidence type="ECO:0000313" key="3">
    <source>
        <dbReference type="Proteomes" id="UP001172155"/>
    </source>
</evidence>
<name>A0AA40JZF0_9PEZI</name>
<dbReference type="PANTHER" id="PTHR13360:SF1">
    <property type="entry name" value="ACTIVATING SIGNAL COINTEGRATOR 1 COMPLEX SUBUNIT 1"/>
    <property type="match status" value="1"/>
</dbReference>
<dbReference type="PANTHER" id="PTHR13360">
    <property type="entry name" value="ACTIVATING SIGNAL COINTEGRATOR 1 COMPLEX SUBUNIT 1"/>
    <property type="match status" value="1"/>
</dbReference>
<dbReference type="Proteomes" id="UP001172155">
    <property type="component" value="Unassembled WGS sequence"/>
</dbReference>
<gene>
    <name evidence="2" type="ORF">B0T18DRAFT_431860</name>
</gene>
<feature type="coiled-coil region" evidence="1">
    <location>
        <begin position="152"/>
        <end position="179"/>
    </location>
</feature>
<dbReference type="EMBL" id="JAUKUD010000006">
    <property type="protein sequence ID" value="KAK0740566.1"/>
    <property type="molecule type" value="Genomic_DNA"/>
</dbReference>
<proteinExistence type="predicted"/>